<dbReference type="PANTHER" id="PTHR11177">
    <property type="entry name" value="CHITINASE"/>
    <property type="match status" value="1"/>
</dbReference>
<evidence type="ECO:0000256" key="7">
    <source>
        <dbReference type="SAM" id="MobiDB-lite"/>
    </source>
</evidence>
<dbReference type="Gene3D" id="3.10.50.10">
    <property type="match status" value="1"/>
</dbReference>
<feature type="compositionally biased region" description="Basic and acidic residues" evidence="7">
    <location>
        <begin position="1038"/>
        <end position="1052"/>
    </location>
</feature>
<keyword evidence="8" id="KW-0812">Transmembrane</keyword>
<feature type="transmembrane region" description="Helical" evidence="8">
    <location>
        <begin position="53"/>
        <end position="71"/>
    </location>
</feature>
<feature type="compositionally biased region" description="Low complexity" evidence="7">
    <location>
        <begin position="772"/>
        <end position="808"/>
    </location>
</feature>
<sequence length="1226" mass="134071">MRDPSGSAGRSESSQPAPNPAINDELQFSPVSITTSQSSTRHRQCQLVSRNMSLNRIVTLALLVLCSFFVGSTSAKSNEKRVVCYYTNWSAYRQGPAKFLPDNINPYLCTHLVYAFGGLTSDSGIKPFDKYQDIDKGGYTKFNGLKTYNKALKTLIAIGGWNEGSRRFSNLVSASESRKTFIKHAIRFLRQYHFDGLDLDWEYPASREGGVPEDKKNYALFIKELREAFEEESKSTGRARLLLTIAVPAGIEWITKGFDIPVINRNVDFFNLLTYDYHASTEPNANHHAPLKARSGLSEYDWKGQLNIEFTISHYLKEGAEPDKLVVGLPTYGRSYTLFNTDSHDVDAPSSGPGTKGKFTKEPGYLAYYEVCEGVKSGDWRVENGDSDVQGPHAVNGDQWVGYDDPRIMGVKGKWVKDNGLGGIMFWSVDNDDFRGTCHGKPFPLIESAKAAYYTGDAPGQSPQRPSSTSLTSRFSKPSTATSTSTNARNRFSNLSLANRRFTTPPPPSTTTGSSTKSSKGRRRNKNKKRNKKRNNRNKSRTTAEPATTTTTSTTTTTPAPTFSPFNTPAPPTTPDPGVDFECKEDGFFPHPSVCKKYFWCLDAPGLGLVAHHFTCPAGLYFNKNTDSCDYARNVPCKPGVQATTTTTPTTTTSTTTTTRPTTRPTTTRTTTTTTTQAPEEEEDDEYYDDEEDDEGGEDTEEEEEDEADEGDAATDNSGKSVKEINDIKDLLKLIKKLGGVEELEKFFEENPSIAAAAAEFEKQDKTKPKSKYTPSTSLNTRNRFTPTTTSSSTTSNSNRSRFGSSTNLKYTTITRNKNPQRPVDMTEEEADSDDSDDKPKTKSTTRTTTQTTSTPLRQKYVTLSRNSNASRNKNRDSSSSTPTPTPSPIPESTNSKLRQNSVASSSTETSVVVRYSNDDAFILPDSADSNGGDQVETDDDNVSKNRASLSSSVARLLSSNPPSSSSSSNKNSDNKSSNRYVTISRPYARVAGTVDGDTVVGDSTSNTGTLNAQNSRQRYVQLTRTRSNVAVTAAPKQEVKAVEVEEKKPVETDGDSAEEISAETQDDVGESSEEADDDEDGSIVEETGQPSETTPFVSTSISTSVSTSTTTEAATTTAAEEPSTSKPRLRIPTRKTNGLTTLSRTRSPSTSASTSRATSTFQTTLVTADDTAATTNTQEESTGSTRKARNFTVGNRRNLFSTRVRSQTSTPIPDAVSSQSSKDER</sequence>
<dbReference type="SUPFAM" id="SSF54556">
    <property type="entry name" value="Chitinase insertion domain"/>
    <property type="match status" value="1"/>
</dbReference>
<dbReference type="SMART" id="SM00494">
    <property type="entry name" value="ChtBD2"/>
    <property type="match status" value="1"/>
</dbReference>
<evidence type="ECO:0000313" key="12">
    <source>
        <dbReference type="Proteomes" id="UP001642540"/>
    </source>
</evidence>
<feature type="compositionally biased region" description="Acidic residues" evidence="7">
    <location>
        <begin position="826"/>
        <end position="837"/>
    </location>
</feature>
<dbReference type="InterPro" id="IPR029070">
    <property type="entry name" value="Chitinase_insertion_sf"/>
</dbReference>
<feature type="compositionally biased region" description="Polar residues" evidence="7">
    <location>
        <begin position="809"/>
        <end position="820"/>
    </location>
</feature>
<protein>
    <recommendedName>
        <fullName evidence="13">Chitotriosidase-1</fullName>
    </recommendedName>
</protein>
<feature type="domain" description="GH18" evidence="10">
    <location>
        <begin position="80"/>
        <end position="456"/>
    </location>
</feature>
<keyword evidence="12" id="KW-1185">Reference proteome</keyword>
<dbReference type="InterPro" id="IPR011583">
    <property type="entry name" value="Chitinase_II/V-like_cat"/>
</dbReference>
<dbReference type="Proteomes" id="UP001642540">
    <property type="component" value="Unassembled WGS sequence"/>
</dbReference>
<dbReference type="SUPFAM" id="SSF57625">
    <property type="entry name" value="Invertebrate chitin-binding proteins"/>
    <property type="match status" value="1"/>
</dbReference>
<evidence type="ECO:0000259" key="10">
    <source>
        <dbReference type="PROSITE" id="PS51910"/>
    </source>
</evidence>
<evidence type="ECO:0000256" key="6">
    <source>
        <dbReference type="RuleBase" id="RU000489"/>
    </source>
</evidence>
<dbReference type="InterPro" id="IPR002557">
    <property type="entry name" value="Chitin-bd_dom"/>
</dbReference>
<dbReference type="Pfam" id="PF00704">
    <property type="entry name" value="Glyco_hydro_18"/>
    <property type="match status" value="1"/>
</dbReference>
<dbReference type="PANTHER" id="PTHR11177:SF399">
    <property type="entry name" value="CHITINASE 6, ISOFORM C"/>
    <property type="match status" value="1"/>
</dbReference>
<feature type="region of interest" description="Disordered" evidence="7">
    <location>
        <begin position="1"/>
        <end position="24"/>
    </location>
</feature>
<evidence type="ECO:0000313" key="11">
    <source>
        <dbReference type="EMBL" id="CAL8122522.1"/>
    </source>
</evidence>
<dbReference type="EMBL" id="CAXLJM020000068">
    <property type="protein sequence ID" value="CAL8122522.1"/>
    <property type="molecule type" value="Genomic_DNA"/>
</dbReference>
<dbReference type="InterPro" id="IPR001579">
    <property type="entry name" value="Glyco_hydro_18_chit_AS"/>
</dbReference>
<dbReference type="SMART" id="SM00636">
    <property type="entry name" value="Glyco_18"/>
    <property type="match status" value="1"/>
</dbReference>
<dbReference type="Gene3D" id="2.170.140.10">
    <property type="entry name" value="Chitin binding domain"/>
    <property type="match status" value="1"/>
</dbReference>
<feature type="region of interest" description="Disordered" evidence="7">
    <location>
        <begin position="1036"/>
        <end position="1226"/>
    </location>
</feature>
<dbReference type="PROSITE" id="PS51910">
    <property type="entry name" value="GH18_2"/>
    <property type="match status" value="1"/>
</dbReference>
<evidence type="ECO:0000256" key="2">
    <source>
        <dbReference type="ARBA" id="ARBA00022669"/>
    </source>
</evidence>
<feature type="compositionally biased region" description="Low complexity" evidence="7">
    <location>
        <begin position="1140"/>
        <end position="1178"/>
    </location>
</feature>
<accession>A0ABP1RCD6</accession>
<evidence type="ECO:0000256" key="3">
    <source>
        <dbReference type="ARBA" id="ARBA00022801"/>
    </source>
</evidence>
<evidence type="ECO:0000256" key="4">
    <source>
        <dbReference type="ARBA" id="ARBA00023157"/>
    </source>
</evidence>
<gene>
    <name evidence="11" type="ORF">ODALV1_LOCUS19843</name>
</gene>
<dbReference type="PROSITE" id="PS50940">
    <property type="entry name" value="CHIT_BIND_II"/>
    <property type="match status" value="1"/>
</dbReference>
<feature type="compositionally biased region" description="Low complexity" evidence="7">
    <location>
        <begin position="1094"/>
        <end position="1126"/>
    </location>
</feature>
<dbReference type="PROSITE" id="PS01095">
    <property type="entry name" value="GH18_1"/>
    <property type="match status" value="1"/>
</dbReference>
<comment type="similarity">
    <text evidence="1">Belongs to the glycosyl hydrolase 18 family. Chitinase class II subfamily.</text>
</comment>
<dbReference type="CDD" id="cd02872">
    <property type="entry name" value="GH18_chitolectin_chitotriosidase"/>
    <property type="match status" value="1"/>
</dbReference>
<feature type="compositionally biased region" description="Low complexity" evidence="7">
    <location>
        <begin position="891"/>
        <end position="914"/>
    </location>
</feature>
<feature type="compositionally biased region" description="Basic residues" evidence="7">
    <location>
        <begin position="519"/>
        <end position="540"/>
    </location>
</feature>
<feature type="compositionally biased region" description="Low complexity" evidence="7">
    <location>
        <begin position="993"/>
        <end position="1006"/>
    </location>
</feature>
<feature type="compositionally biased region" description="Polar residues" evidence="7">
    <location>
        <begin position="461"/>
        <end position="478"/>
    </location>
</feature>
<keyword evidence="2" id="KW-0147">Chitin-binding</keyword>
<feature type="compositionally biased region" description="Low complexity" evidence="7">
    <location>
        <begin position="541"/>
        <end position="567"/>
    </location>
</feature>
<keyword evidence="3 6" id="KW-0378">Hydrolase</keyword>
<proteinExistence type="inferred from homology"/>
<feature type="region of interest" description="Disordered" evidence="7">
    <location>
        <begin position="638"/>
        <end position="721"/>
    </location>
</feature>
<dbReference type="InterPro" id="IPR036508">
    <property type="entry name" value="Chitin-bd_dom_sf"/>
</dbReference>
<dbReference type="SUPFAM" id="SSF51445">
    <property type="entry name" value="(Trans)glycosidases"/>
    <property type="match status" value="1"/>
</dbReference>
<dbReference type="Gene3D" id="3.20.20.80">
    <property type="entry name" value="Glycosidases"/>
    <property type="match status" value="1"/>
</dbReference>
<keyword evidence="8" id="KW-0472">Membrane</keyword>
<evidence type="ECO:0000256" key="5">
    <source>
        <dbReference type="ARBA" id="ARBA00023295"/>
    </source>
</evidence>
<name>A0ABP1RCD6_9HEXA</name>
<comment type="caution">
    <text evidence="11">The sequence shown here is derived from an EMBL/GenBank/DDBJ whole genome shotgun (WGS) entry which is preliminary data.</text>
</comment>
<feature type="compositionally biased region" description="Acidic residues" evidence="7">
    <location>
        <begin position="679"/>
        <end position="713"/>
    </location>
</feature>
<reference evidence="11 12" key="1">
    <citation type="submission" date="2024-08" db="EMBL/GenBank/DDBJ databases">
        <authorList>
            <person name="Cucini C."/>
            <person name="Frati F."/>
        </authorList>
    </citation>
    <scope>NUCLEOTIDE SEQUENCE [LARGE SCALE GENOMIC DNA]</scope>
</reference>
<evidence type="ECO:0008006" key="13">
    <source>
        <dbReference type="Google" id="ProtNLM"/>
    </source>
</evidence>
<feature type="compositionally biased region" description="Acidic residues" evidence="7">
    <location>
        <begin position="1053"/>
        <end position="1084"/>
    </location>
</feature>
<evidence type="ECO:0000259" key="9">
    <source>
        <dbReference type="PROSITE" id="PS50940"/>
    </source>
</evidence>
<feature type="region of interest" description="Disordered" evidence="7">
    <location>
        <begin position="455"/>
        <end position="579"/>
    </location>
</feature>
<evidence type="ECO:0000256" key="8">
    <source>
        <dbReference type="SAM" id="Phobius"/>
    </source>
</evidence>
<feature type="compositionally biased region" description="Low complexity" evidence="7">
    <location>
        <begin position="947"/>
        <end position="979"/>
    </location>
</feature>
<keyword evidence="8" id="KW-1133">Transmembrane helix</keyword>
<organism evidence="11 12">
    <name type="scientific">Orchesella dallaii</name>
    <dbReference type="NCBI Taxonomy" id="48710"/>
    <lineage>
        <taxon>Eukaryota</taxon>
        <taxon>Metazoa</taxon>
        <taxon>Ecdysozoa</taxon>
        <taxon>Arthropoda</taxon>
        <taxon>Hexapoda</taxon>
        <taxon>Collembola</taxon>
        <taxon>Entomobryomorpha</taxon>
        <taxon>Entomobryoidea</taxon>
        <taxon>Orchesellidae</taxon>
        <taxon>Orchesellinae</taxon>
        <taxon>Orchesella</taxon>
    </lineage>
</organism>
<keyword evidence="4" id="KW-1015">Disulfide bond</keyword>
<feature type="compositionally biased region" description="Polar residues" evidence="7">
    <location>
        <begin position="1193"/>
        <end position="1226"/>
    </location>
</feature>
<dbReference type="InterPro" id="IPR001223">
    <property type="entry name" value="Glyco_hydro18_cat"/>
</dbReference>
<dbReference type="Pfam" id="PF01607">
    <property type="entry name" value="CBM_14"/>
    <property type="match status" value="1"/>
</dbReference>
<feature type="compositionally biased region" description="Polar residues" evidence="7">
    <location>
        <begin position="1007"/>
        <end position="1018"/>
    </location>
</feature>
<dbReference type="InterPro" id="IPR017853">
    <property type="entry name" value="GH"/>
</dbReference>
<evidence type="ECO:0000256" key="1">
    <source>
        <dbReference type="ARBA" id="ARBA00009121"/>
    </source>
</evidence>
<feature type="region of interest" description="Disordered" evidence="7">
    <location>
        <begin position="759"/>
        <end position="1018"/>
    </location>
</feature>
<feature type="compositionally biased region" description="Low complexity" evidence="7">
    <location>
        <begin position="843"/>
        <end position="883"/>
    </location>
</feature>
<feature type="domain" description="Chitin-binding type-2" evidence="9">
    <location>
        <begin position="580"/>
        <end position="639"/>
    </location>
</feature>
<keyword evidence="5 6" id="KW-0326">Glycosidase</keyword>
<dbReference type="InterPro" id="IPR050314">
    <property type="entry name" value="Glycosyl_Hydrlase_18"/>
</dbReference>
<feature type="compositionally biased region" description="Low complexity" evidence="7">
    <location>
        <begin position="644"/>
        <end position="678"/>
    </location>
</feature>
<feature type="compositionally biased region" description="Low complexity" evidence="7">
    <location>
        <begin position="479"/>
        <end position="491"/>
    </location>
</feature>